<evidence type="ECO:0000259" key="4">
    <source>
        <dbReference type="Pfam" id="PF15035"/>
    </source>
</evidence>
<feature type="compositionally biased region" description="Low complexity" evidence="3">
    <location>
        <begin position="490"/>
        <end position="521"/>
    </location>
</feature>
<feature type="coiled-coil region" evidence="2">
    <location>
        <begin position="1306"/>
        <end position="1333"/>
    </location>
</feature>
<reference evidence="5 6" key="1">
    <citation type="journal article" date="2011" name="Proc. Natl. Acad. Sci. U.S.A.">
        <title>Genetic diversity and population structure of the endangered marsupial Sarcophilus harrisii (Tasmanian devil).</title>
        <authorList>
            <person name="Miller W."/>
            <person name="Hayes V.M."/>
            <person name="Ratan A."/>
            <person name="Petersen D.C."/>
            <person name="Wittekindt N.E."/>
            <person name="Miller J."/>
            <person name="Walenz B."/>
            <person name="Knight J."/>
            <person name="Qi J."/>
            <person name="Zhao F."/>
            <person name="Wang Q."/>
            <person name="Bedoya-Reina O.C."/>
            <person name="Katiyar N."/>
            <person name="Tomsho L.P."/>
            <person name="Kasson L.M."/>
            <person name="Hardie R.A."/>
            <person name="Woodbridge P."/>
            <person name="Tindall E.A."/>
            <person name="Bertelsen M.F."/>
            <person name="Dixon D."/>
            <person name="Pyecroft S."/>
            <person name="Helgen K.M."/>
            <person name="Lesk A.M."/>
            <person name="Pringle T.H."/>
            <person name="Patterson N."/>
            <person name="Zhang Y."/>
            <person name="Kreiss A."/>
            <person name="Woods G.M."/>
            <person name="Jones M.E."/>
            <person name="Schuster S.C."/>
        </authorList>
    </citation>
    <scope>NUCLEOTIDE SEQUENCE [LARGE SCALE GENOMIC DNA]</scope>
</reference>
<dbReference type="InterPro" id="IPR055167">
    <property type="entry name" value="Rootletin-like_CC"/>
</dbReference>
<sequence length="1868" mass="209472">GSFFLISPRGSWISLPFFSQKLENSLLNSEEEKGLAVQAPAQDIGPVRLPSCIREIVTRNLSEPENPGTNLPEPEEMASLLTLQEENRILQQELSRLEDLLAQSRAERDELAIKYNAISERLEQSLRLESGEREPLGYGVLGQQTLELRRQLEEEQANYKRKLQAYQDGQQRQAQLVQKLQAKVLQYKKKCGEVEQQLLEKTAELEQQKLQEEEHSQDLENALIRLEEEQKRSASLVQVNAMLREQLDQASAANQALTDDIRKVTHDWTRSRGELEQREAEWRREEESFNAYFSNEHSRLLLLWRQVVGFRRLVSEMKTSTERDLAQLGIELARTSRSIHSASVGLSGSLRLAESSSEAAMEKAALLRAQLEEQLRDKVRDMIQLQVKSDLEKAELSSRVNELTLLVEQLQSQNSEKDRANEALTQKVEALEAVRLQEQAAIEAEEVEALRNESEVLQQTLRDLAQAVLSDTDSGIQMGGMERTPEASDGSLRGLSSLRTPSPLRRSSPRPSGSPRPSLSPAFSDSTLALVHSALHKRQMQVQDMRGRYEASQDLLASLRKQLADGEAERRSLDKQVLQLRDAADGAVQAKEDALRDIQRLRSAHDLLSSEKDGLVRSLAATQMQVEMLQQEKEKLQLAQDELQRQKDQLEEEKEDITQDRERFHKEIERGHKQLEQLEVKKSGLMKELILAKETLSKATLAKEVMEAEKTEVTEALTKVEASRAELELSINKLKGEEASLRDSLSKLSALNEGLAQDKRELNQLVSQLEEERGILLGQKRDAEQEKAAAQEQVAQLEQEKLVQEAERQSLERSLQAAELAREALEQQLPAFQKERGQLQDQLAQLSRQLGAQQEELQRVHRDGERHSEGLERAFREMESLTKERASLLVQLTASERENRSLTEEVAGLRSEKDTLETSLFEAHRQLSQMEARREQLEADVQGLLLAKETLTGQLVGLRRQMETEVQKLGDKGLCQPGPGGEGGPFGRKADLGIGRRKVLVWGVEPGPLTSTRALPLTHPPWRGSQSGILWAPPASAMPGNPLRVRPLSPPPQALSLKESEKTALSEKLLGTQQSLATMSMDLERQKRDALTRQEQDRSTVNALTSELRDLRAKFEEAINNHEREVKALQEQARDLGRQRELGLGTALKSPFLLITHIRAGLGLALCPSPSQIPIPLLGSFPSAPTPHGFSLTSPSPLLTPPPSRPPSPSLSSSVLTPLLPSRDNAKKTQELVELQGRVALSQQLEKEARREAFGLKQKVLKGEVALDGTKQELLSVQRRLLEVEQGFQARERGLLGSLEESRGSEKKLLDNARNLELKLERTQAEAGELGLRLSAFGPLGLFVMSPPGSGESPPEGSSCSSSPERTRHSCATSPEPMASPPPPTMDLDAETVRVALRQFLKELQDAQRERVQAPGWVAGKSGSHPSGRRGADGRLSGAQAALVLREESVRRSERERRAALDQVATLERSLQAAENERRASQEKISKMKANEAKLESDKRRLKEILDASESRATKLELLRHSLEGELQRSRLGMGDRESQAQALRDRAENLERQLADSELKAGALQLTVDRLNIALAKAEDSEAALKEKVQGLTASLAESTRSVTSAQDKNLHLQKSLTACEHDRRVLQERLDVARQATAEAKKQSSSLGEQVQTLRSERTELELQKADLEGQVQQLQELLDQRQESETTALQGLQKVKDEKQQLQECLASLQKSLAQLEGEKREAERSALRLEKDRAALKRTLDKVEREKLRSHEDSIRLNHEKGLLDRSLTGAEQELTEAQKQIHQLEAQLMEMEQGQCLLETGGQTQLELQQELERLRGAQAQAERTMEARERVHRQRIRGLEEHVKCWKGSASLSLWPYYSDQQ</sequence>
<dbReference type="PANTHER" id="PTHR23159:SF17">
    <property type="entry name" value="ROOTLETIN"/>
    <property type="match status" value="1"/>
</dbReference>
<feature type="domain" description="Rootletin-like coiled-coil" evidence="4">
    <location>
        <begin position="160"/>
        <end position="336"/>
    </location>
</feature>
<dbReference type="Pfam" id="PF15035">
    <property type="entry name" value="Rootletin"/>
    <property type="match status" value="1"/>
</dbReference>
<gene>
    <name evidence="5" type="primary">CROCC</name>
</gene>
<accession>G3W3I9</accession>
<keyword evidence="1 2" id="KW-0175">Coiled coil</keyword>
<feature type="coiled-coil region" evidence="2">
    <location>
        <begin position="149"/>
        <end position="267"/>
    </location>
</feature>
<protein>
    <submittedName>
        <fullName evidence="5">Ciliary rootlet coiled-coil, rootletin</fullName>
    </submittedName>
</protein>
<dbReference type="GeneTree" id="ENSGT00940000155758"/>
<feature type="region of interest" description="Disordered" evidence="3">
    <location>
        <begin position="1345"/>
        <end position="1387"/>
    </location>
</feature>
<dbReference type="Ensembl" id="ENSSHAT00000010082.2">
    <property type="protein sequence ID" value="ENSSHAP00000009994.2"/>
    <property type="gene ID" value="ENSSHAG00000008648.2"/>
</dbReference>
<dbReference type="eggNOG" id="ENOG502QQF0">
    <property type="taxonomic scope" value="Eukaryota"/>
</dbReference>
<evidence type="ECO:0000256" key="2">
    <source>
        <dbReference type="SAM" id="Coils"/>
    </source>
</evidence>
<feature type="coiled-coil region" evidence="2">
    <location>
        <begin position="1625"/>
        <end position="1833"/>
    </location>
</feature>
<feature type="region of interest" description="Disordered" evidence="3">
    <location>
        <begin position="1470"/>
        <end position="1498"/>
    </location>
</feature>
<dbReference type="GO" id="GO:0005813">
    <property type="term" value="C:centrosome"/>
    <property type="evidence" value="ECO:0007669"/>
    <property type="project" value="TreeGrafter"/>
</dbReference>
<feature type="region of interest" description="Disordered" evidence="3">
    <location>
        <begin position="1187"/>
        <end position="1221"/>
    </location>
</feature>
<dbReference type="Proteomes" id="UP000007648">
    <property type="component" value="Unassembled WGS sequence"/>
</dbReference>
<reference evidence="5" key="2">
    <citation type="submission" date="2025-08" db="UniProtKB">
        <authorList>
            <consortium name="Ensembl"/>
        </authorList>
    </citation>
    <scope>IDENTIFICATION</scope>
</reference>
<feature type="coiled-coil region" evidence="2">
    <location>
        <begin position="1101"/>
        <end position="1139"/>
    </location>
</feature>
<name>G3W3I9_SARHA</name>
<evidence type="ECO:0000256" key="3">
    <source>
        <dbReference type="SAM" id="MobiDB-lite"/>
    </source>
</evidence>
<keyword evidence="6" id="KW-1185">Reference proteome</keyword>
<dbReference type="GO" id="GO:0007098">
    <property type="term" value="P:centrosome cycle"/>
    <property type="evidence" value="ECO:0007669"/>
    <property type="project" value="TreeGrafter"/>
</dbReference>
<feature type="region of interest" description="Disordered" evidence="3">
    <location>
        <begin position="1412"/>
        <end position="1436"/>
    </location>
</feature>
<feature type="compositionally biased region" description="Basic and acidic residues" evidence="3">
    <location>
        <begin position="1475"/>
        <end position="1498"/>
    </location>
</feature>
<dbReference type="STRING" id="9305.ENSSHAP00000009994"/>
<dbReference type="PANTHER" id="PTHR23159">
    <property type="entry name" value="CENTROSOMAL PROTEIN 2"/>
    <property type="match status" value="1"/>
</dbReference>
<feature type="coiled-coil region" evidence="2">
    <location>
        <begin position="542"/>
        <end position="954"/>
    </location>
</feature>
<feature type="region of interest" description="Disordered" evidence="3">
    <location>
        <begin position="472"/>
        <end position="523"/>
    </location>
</feature>
<dbReference type="Gene3D" id="1.10.287.1490">
    <property type="match status" value="1"/>
</dbReference>
<evidence type="ECO:0000313" key="5">
    <source>
        <dbReference type="Ensembl" id="ENSSHAP00000009994.2"/>
    </source>
</evidence>
<evidence type="ECO:0000313" key="6">
    <source>
        <dbReference type="Proteomes" id="UP000007648"/>
    </source>
</evidence>
<feature type="region of interest" description="Disordered" evidence="3">
    <location>
        <begin position="970"/>
        <end position="989"/>
    </location>
</feature>
<proteinExistence type="predicted"/>
<feature type="compositionally biased region" description="Pro residues" evidence="3">
    <location>
        <begin position="1198"/>
        <end position="1209"/>
    </location>
</feature>
<dbReference type="GO" id="GO:0005814">
    <property type="term" value="C:centriole"/>
    <property type="evidence" value="ECO:0007669"/>
    <property type="project" value="TreeGrafter"/>
</dbReference>
<feature type="coiled-coil region" evidence="2">
    <location>
        <begin position="80"/>
        <end position="121"/>
    </location>
</feature>
<organism evidence="5 6">
    <name type="scientific">Sarcophilus harrisii</name>
    <name type="common">Tasmanian devil</name>
    <name type="synonym">Sarcophilus laniarius</name>
    <dbReference type="NCBI Taxonomy" id="9305"/>
    <lineage>
        <taxon>Eukaryota</taxon>
        <taxon>Metazoa</taxon>
        <taxon>Chordata</taxon>
        <taxon>Craniata</taxon>
        <taxon>Vertebrata</taxon>
        <taxon>Euteleostomi</taxon>
        <taxon>Mammalia</taxon>
        <taxon>Metatheria</taxon>
        <taxon>Dasyuromorphia</taxon>
        <taxon>Dasyuridae</taxon>
        <taxon>Sarcophilus</taxon>
    </lineage>
</organism>
<reference evidence="5" key="3">
    <citation type="submission" date="2025-09" db="UniProtKB">
        <authorList>
            <consortium name="Ensembl"/>
        </authorList>
    </citation>
    <scope>IDENTIFICATION</scope>
</reference>
<feature type="coiled-coil region" evidence="2">
    <location>
        <begin position="357"/>
        <end position="467"/>
    </location>
</feature>
<feature type="compositionally biased region" description="Low complexity" evidence="3">
    <location>
        <begin position="1210"/>
        <end position="1221"/>
    </location>
</feature>
<dbReference type="SUPFAM" id="SSF57997">
    <property type="entry name" value="Tropomyosin"/>
    <property type="match status" value="1"/>
</dbReference>
<evidence type="ECO:0000256" key="1">
    <source>
        <dbReference type="ARBA" id="ARBA00023054"/>
    </source>
</evidence>
<feature type="compositionally biased region" description="Low complexity" evidence="3">
    <location>
        <begin position="1346"/>
        <end position="1364"/>
    </location>
</feature>